<dbReference type="RefSeq" id="WP_209140838.1">
    <property type="nucleotide sequence ID" value="NZ_JAGHKO010000005.1"/>
</dbReference>
<sequence>MNKKQDFKEIIQSNINQYGYHITVVRSGSQPRYAYTIGLRELLNFELVFAGAIYYMYEEVIHIVNNVVIALKRNENLDGKIMVGSLGRFSLMPVDLSWSRLMLLGIFDYYKNDDINVYQIIPDQYHYTLDIPDMSKEWNVSSEPVWQWLVNKWEYEVPENSTVVTNVKALLGEPITEVVRVEENEWEMFAGAGPDVDKKDMRVVSLGTILGIDSTLLPSIHLEPGKGLWRGDADFEWNDWG</sequence>
<keyword evidence="2" id="KW-1185">Reference proteome</keyword>
<accession>A0ABS3YXY6</accession>
<name>A0ABS3YXY6_9BACT</name>
<dbReference type="Pfam" id="PF14081">
    <property type="entry name" value="DUF4262"/>
    <property type="match status" value="1"/>
</dbReference>
<gene>
    <name evidence="1" type="ORF">J7I42_21025</name>
</gene>
<reference evidence="1 2" key="1">
    <citation type="submission" date="2021-03" db="EMBL/GenBank/DDBJ databases">
        <title>Assistant Professor.</title>
        <authorList>
            <person name="Huq M.A."/>
        </authorList>
    </citation>
    <scope>NUCLEOTIDE SEQUENCE [LARGE SCALE GENOMIC DNA]</scope>
    <source>
        <strain evidence="1 2">MAH-29</strain>
    </source>
</reference>
<dbReference type="Proteomes" id="UP000677244">
    <property type="component" value="Unassembled WGS sequence"/>
</dbReference>
<comment type="caution">
    <text evidence="1">The sequence shown here is derived from an EMBL/GenBank/DDBJ whole genome shotgun (WGS) entry which is preliminary data.</text>
</comment>
<organism evidence="1 2">
    <name type="scientific">Niastella soli</name>
    <dbReference type="NCBI Taxonomy" id="2821487"/>
    <lineage>
        <taxon>Bacteria</taxon>
        <taxon>Pseudomonadati</taxon>
        <taxon>Bacteroidota</taxon>
        <taxon>Chitinophagia</taxon>
        <taxon>Chitinophagales</taxon>
        <taxon>Chitinophagaceae</taxon>
        <taxon>Niastella</taxon>
    </lineage>
</organism>
<evidence type="ECO:0000313" key="1">
    <source>
        <dbReference type="EMBL" id="MBO9202785.1"/>
    </source>
</evidence>
<dbReference type="EMBL" id="JAGHKO010000005">
    <property type="protein sequence ID" value="MBO9202785.1"/>
    <property type="molecule type" value="Genomic_DNA"/>
</dbReference>
<proteinExistence type="predicted"/>
<protein>
    <submittedName>
        <fullName evidence="1">DUF4262 domain-containing protein</fullName>
    </submittedName>
</protein>
<dbReference type="InterPro" id="IPR025358">
    <property type="entry name" value="DUF4262"/>
</dbReference>
<evidence type="ECO:0000313" key="2">
    <source>
        <dbReference type="Proteomes" id="UP000677244"/>
    </source>
</evidence>